<keyword evidence="3" id="KW-1185">Reference proteome</keyword>
<protein>
    <submittedName>
        <fullName evidence="2">Uncharacterized protein</fullName>
    </submittedName>
</protein>
<organism evidence="2 3">
    <name type="scientific">Colletotrichum sublineola</name>
    <name type="common">Sorghum anthracnose fungus</name>
    <dbReference type="NCBI Taxonomy" id="1173701"/>
    <lineage>
        <taxon>Eukaryota</taxon>
        <taxon>Fungi</taxon>
        <taxon>Dikarya</taxon>
        <taxon>Ascomycota</taxon>
        <taxon>Pezizomycotina</taxon>
        <taxon>Sordariomycetes</taxon>
        <taxon>Hypocreomycetidae</taxon>
        <taxon>Glomerellales</taxon>
        <taxon>Glomerellaceae</taxon>
        <taxon>Colletotrichum</taxon>
        <taxon>Colletotrichum graminicola species complex</taxon>
    </lineage>
</organism>
<evidence type="ECO:0000313" key="3">
    <source>
        <dbReference type="Proteomes" id="UP000027238"/>
    </source>
</evidence>
<dbReference type="HOGENOM" id="CLU_1652054_0_0_1"/>
<name>A0A066X2Y2_COLSU</name>
<reference evidence="3" key="1">
    <citation type="journal article" date="2014" name="Genome Announc.">
        <title>Draft genome sequence of Colletotrichum sublineola, a destructive pathogen of cultivated sorghum.</title>
        <authorList>
            <person name="Baroncelli R."/>
            <person name="Sanz-Martin J.M."/>
            <person name="Rech G.E."/>
            <person name="Sukno S.A."/>
            <person name="Thon M.R."/>
        </authorList>
    </citation>
    <scope>NUCLEOTIDE SEQUENCE [LARGE SCALE GENOMIC DNA]</scope>
    <source>
        <strain evidence="3">TX430BB</strain>
    </source>
</reference>
<comment type="caution">
    <text evidence="2">The sequence shown here is derived from an EMBL/GenBank/DDBJ whole genome shotgun (WGS) entry which is preliminary data.</text>
</comment>
<keyword evidence="1" id="KW-0732">Signal</keyword>
<feature type="chain" id="PRO_5001633535" evidence="1">
    <location>
        <begin position="17"/>
        <end position="160"/>
    </location>
</feature>
<gene>
    <name evidence="2" type="ORF">CSUB01_02223</name>
</gene>
<sequence>MTAFMALLCGHYAAWGTHTPKEDTEDIWRDSGVLGRTAPRLSVLPPPAASFFAKTVEGLCMANLISPTHLRPQIAGLENDGPYPSPNQSRNEAFWCTLLLDHYGESNATGSIDGFHRLPDAHDEERMAQTFASKGARLNFPPKDAVDEAWVDVLRSSRSH</sequence>
<feature type="signal peptide" evidence="1">
    <location>
        <begin position="1"/>
        <end position="16"/>
    </location>
</feature>
<dbReference type="EMBL" id="JMSE01001362">
    <property type="protein sequence ID" value="KDN62039.1"/>
    <property type="molecule type" value="Genomic_DNA"/>
</dbReference>
<evidence type="ECO:0000256" key="1">
    <source>
        <dbReference type="SAM" id="SignalP"/>
    </source>
</evidence>
<dbReference type="AlphaFoldDB" id="A0A066X2Y2"/>
<accession>A0A066X2Y2</accession>
<evidence type="ECO:0000313" key="2">
    <source>
        <dbReference type="EMBL" id="KDN62039.1"/>
    </source>
</evidence>
<dbReference type="Proteomes" id="UP000027238">
    <property type="component" value="Unassembled WGS sequence"/>
</dbReference>
<proteinExistence type="predicted"/>